<feature type="transmembrane region" description="Helical" evidence="1">
    <location>
        <begin position="6"/>
        <end position="24"/>
    </location>
</feature>
<gene>
    <name evidence="2" type="ORF">C469_00145</name>
</gene>
<proteinExistence type="predicted"/>
<comment type="caution">
    <text evidence="2">The sequence shown here is derived from an EMBL/GenBank/DDBJ whole genome shotgun (WGS) entry which is preliminary data.</text>
</comment>
<protein>
    <submittedName>
        <fullName evidence="2">Uncharacterized protein</fullName>
    </submittedName>
</protein>
<reference evidence="2 3" key="1">
    <citation type="journal article" date="2014" name="PLoS Genet.">
        <title>Phylogenetically driven sequencing of extremely halophilic archaea reveals strategies for static and dynamic osmo-response.</title>
        <authorList>
            <person name="Becker E.A."/>
            <person name="Seitzer P.M."/>
            <person name="Tritt A."/>
            <person name="Larsen D."/>
            <person name="Krusor M."/>
            <person name="Yao A.I."/>
            <person name="Wu D."/>
            <person name="Madern D."/>
            <person name="Eisen J.A."/>
            <person name="Darling A.E."/>
            <person name="Facciotti M.T."/>
        </authorList>
    </citation>
    <scope>NUCLEOTIDE SEQUENCE [LARGE SCALE GENOMIC DNA]</scope>
    <source>
        <strain evidence="2 3">DSM 21995</strain>
    </source>
</reference>
<evidence type="ECO:0000313" key="2">
    <source>
        <dbReference type="EMBL" id="EMA64619.1"/>
    </source>
</evidence>
<dbReference type="RefSeq" id="WP_008002716.1">
    <property type="nucleotide sequence ID" value="NZ_AOJG01000001.1"/>
</dbReference>
<organism evidence="2 3">
    <name type="scientific">Halorubrum lipolyticum DSM 21995</name>
    <dbReference type="NCBI Taxonomy" id="1227482"/>
    <lineage>
        <taxon>Archaea</taxon>
        <taxon>Methanobacteriati</taxon>
        <taxon>Methanobacteriota</taxon>
        <taxon>Stenosarchaea group</taxon>
        <taxon>Halobacteria</taxon>
        <taxon>Halobacteriales</taxon>
        <taxon>Haloferacaceae</taxon>
        <taxon>Halorubrum</taxon>
    </lineage>
</organism>
<dbReference type="PATRIC" id="fig|1227482.3.peg.29"/>
<dbReference type="AlphaFoldDB" id="M0P513"/>
<feature type="transmembrane region" description="Helical" evidence="1">
    <location>
        <begin position="130"/>
        <end position="150"/>
    </location>
</feature>
<evidence type="ECO:0000313" key="3">
    <source>
        <dbReference type="Proteomes" id="UP000011650"/>
    </source>
</evidence>
<evidence type="ECO:0000256" key="1">
    <source>
        <dbReference type="SAM" id="Phobius"/>
    </source>
</evidence>
<name>M0P513_9EURY</name>
<feature type="transmembrane region" description="Helical" evidence="1">
    <location>
        <begin position="90"/>
        <end position="110"/>
    </location>
</feature>
<dbReference type="Proteomes" id="UP000011650">
    <property type="component" value="Unassembled WGS sequence"/>
</dbReference>
<dbReference type="STRING" id="1227482.C469_00145"/>
<keyword evidence="3" id="KW-1185">Reference proteome</keyword>
<dbReference type="EMBL" id="AOJG01000001">
    <property type="protein sequence ID" value="EMA64619.1"/>
    <property type="molecule type" value="Genomic_DNA"/>
</dbReference>
<dbReference type="OrthoDB" id="340802at2157"/>
<accession>M0P513</accession>
<keyword evidence="1" id="KW-0472">Membrane</keyword>
<feature type="transmembrane region" description="Helical" evidence="1">
    <location>
        <begin position="60"/>
        <end position="84"/>
    </location>
</feature>
<keyword evidence="1" id="KW-0812">Transmembrane</keyword>
<keyword evidence="1" id="KW-1133">Transmembrane helix</keyword>
<sequence length="151" mass="15275">MVTLSLLSGLVLGPVVGLLATLAMDRVMPRLSEGTTAPRVAAGVLTDMPVGRAPERLATWVHYVAGGGAGLLFVGLVAAVQAALGVGTAVALVVAAPAMVALMVGFFALVPLPRARGLPRQRLSRIRRDWAVCAATYVAAATPLVAVAGAV</sequence>